<keyword evidence="2" id="KW-1185">Reference proteome</keyword>
<name>A0ABT7QR76_9BACT</name>
<dbReference type="PANTHER" id="PTHR37827:SF1">
    <property type="entry name" value="HNH DOMAIN-CONTAINING PROTEIN"/>
    <property type="match status" value="1"/>
</dbReference>
<dbReference type="Proteomes" id="UP001169066">
    <property type="component" value="Unassembled WGS sequence"/>
</dbReference>
<evidence type="ECO:0008006" key="3">
    <source>
        <dbReference type="Google" id="ProtNLM"/>
    </source>
</evidence>
<evidence type="ECO:0000313" key="1">
    <source>
        <dbReference type="EMBL" id="MDM5263583.1"/>
    </source>
</evidence>
<evidence type="ECO:0000313" key="2">
    <source>
        <dbReference type="Proteomes" id="UP001169066"/>
    </source>
</evidence>
<dbReference type="RefSeq" id="WP_008242428.1">
    <property type="nucleotide sequence ID" value="NZ_JAQIBC010000002.1"/>
</dbReference>
<dbReference type="PANTHER" id="PTHR37827">
    <property type="entry name" value="TUDOR DOMAIN-CONTAINING PROTEIN"/>
    <property type="match status" value="1"/>
</dbReference>
<proteinExistence type="predicted"/>
<organism evidence="1 2">
    <name type="scientific">Sulfurovum xiamenensis</name>
    <dbReference type="NCBI Taxonomy" id="3019066"/>
    <lineage>
        <taxon>Bacteria</taxon>
        <taxon>Pseudomonadati</taxon>
        <taxon>Campylobacterota</taxon>
        <taxon>Epsilonproteobacteria</taxon>
        <taxon>Campylobacterales</taxon>
        <taxon>Sulfurovaceae</taxon>
        <taxon>Sulfurovum</taxon>
    </lineage>
</organism>
<protein>
    <recommendedName>
        <fullName evidence="3">HNH endonuclease</fullName>
    </recommendedName>
</protein>
<gene>
    <name evidence="1" type="ORF">PF327_05170</name>
</gene>
<reference evidence="1" key="1">
    <citation type="submission" date="2023-01" db="EMBL/GenBank/DDBJ databases">
        <title>Sulfurovum sp. XTW-4 genome assembly.</title>
        <authorList>
            <person name="Wang J."/>
        </authorList>
    </citation>
    <scope>NUCLEOTIDE SEQUENCE</scope>
    <source>
        <strain evidence="1">XTW-4</strain>
    </source>
</reference>
<accession>A0ABT7QR76</accession>
<sequence>MQNSKTLGICATCSRHTALTKHHLIPKKRHKKMKNSSINELLDAVIYVCRTCHNGIHDLYDEHTLSKEFNTLEKLCADERLRKHFMWVSKCKKGVQ</sequence>
<comment type="caution">
    <text evidence="1">The sequence shown here is derived from an EMBL/GenBank/DDBJ whole genome shotgun (WGS) entry which is preliminary data.</text>
</comment>
<dbReference type="EMBL" id="JAQIBC010000002">
    <property type="protein sequence ID" value="MDM5263583.1"/>
    <property type="molecule type" value="Genomic_DNA"/>
</dbReference>